<dbReference type="KEGG" id="cmg:NC81_04335"/>
<dbReference type="GeneID" id="1246223"/>
<evidence type="ECO:0000313" key="2">
    <source>
        <dbReference type="EMBL" id="AJR10920.1"/>
    </source>
</evidence>
<accession>A0A069ZV90</accession>
<organism evidence="2 3">
    <name type="scientific">Chlamydia muridarum</name>
    <dbReference type="NCBI Taxonomy" id="83560"/>
    <lineage>
        <taxon>Bacteria</taxon>
        <taxon>Pseudomonadati</taxon>
        <taxon>Chlamydiota</taxon>
        <taxon>Chlamydiia</taxon>
        <taxon>Chlamydiales</taxon>
        <taxon>Chlamydiaceae</taxon>
        <taxon>Chlamydia/Chlamydophila group</taxon>
        <taxon>Chlamydia</taxon>
    </lineage>
</organism>
<proteinExistence type="predicted"/>
<dbReference type="PATRIC" id="fig|83560.10.peg.884"/>
<evidence type="ECO:0000256" key="1">
    <source>
        <dbReference type="SAM" id="SignalP"/>
    </source>
</evidence>
<dbReference type="KEGG" id="cmx:DNC_04345"/>
<dbReference type="EMBL" id="CP007217">
    <property type="protein sequence ID" value="AJR10920.1"/>
    <property type="molecule type" value="Genomic_DNA"/>
</dbReference>
<gene>
    <name evidence="2" type="ORF">BD36_04595</name>
</gene>
<reference evidence="2 3" key="1">
    <citation type="submission" date="2014-02" db="EMBL/GenBank/DDBJ databases">
        <authorList>
            <person name="Chen C."/>
            <person name="Conrad T.A."/>
            <person name="Zhou Z."/>
            <person name="Lai Z."/>
            <person name="Zhong G."/>
        </authorList>
    </citation>
    <scope>NUCLEOTIDE SEQUENCE [LARGE SCALE GENOMIC DNA]</scope>
    <source>
        <strain evidence="2 3">Nigg3-28</strain>
    </source>
</reference>
<dbReference type="RefSeq" id="WP_010231763.1">
    <property type="nucleotide sequence ID" value="NZ_CP007217.1"/>
</dbReference>
<dbReference type="OMA" id="ASWHAIF"/>
<dbReference type="AlphaFoldDB" id="A0A069ZV90"/>
<protein>
    <submittedName>
        <fullName evidence="2">Uncharacterized protein</fullName>
    </submittedName>
</protein>
<evidence type="ECO:0000313" key="3">
    <source>
        <dbReference type="Proteomes" id="UP000260363"/>
    </source>
</evidence>
<dbReference type="Proteomes" id="UP000260363">
    <property type="component" value="Chromosome"/>
</dbReference>
<feature type="chain" id="PRO_5007372833" evidence="1">
    <location>
        <begin position="22"/>
        <end position="330"/>
    </location>
</feature>
<sequence length="330" mass="37968">MHFLFTLLCLTSLLTVVSFDAAGARKRVAYSKLLEREEVVFSAQQSAISEVVYRDKHKRLSPQMKKEEICLQEKERDSVTVRQKRYRLLEVPFSRPPNNSRFNLYSLLKESPEDYGDTYSAYSIFSRLLHTLYVQTGIIPQGAEDRVIRALLDQKDIIITRAREQGADSIETLVLPSEEAGWLYAMLKGTKTSRSLLHFLHYEEKNTNKGRLNLLFADPVILQAFVSDPRAYAELEHVRQEVWASARQQELAVKTYGQAAALEFFKTRTDFRTELQDKTQVILHRYDLLVLLNKKVFDYTLGTAGDYIFVLDPENGGGGRSRCVSRRKTN</sequence>
<feature type="signal peptide" evidence="1">
    <location>
        <begin position="1"/>
        <end position="21"/>
    </location>
</feature>
<dbReference type="KEGG" id="cmm:NC80_04315"/>
<dbReference type="STRING" id="83560.NC80_04315"/>
<keyword evidence="1" id="KW-0732">Signal</keyword>
<name>A0A069ZV90_CHLMR</name>